<dbReference type="PROSITE" id="PS00041">
    <property type="entry name" value="HTH_ARAC_FAMILY_1"/>
    <property type="match status" value="1"/>
</dbReference>
<dbReference type="PANTHER" id="PTHR43280:SF29">
    <property type="entry name" value="ARAC-FAMILY TRANSCRIPTIONAL REGULATOR"/>
    <property type="match status" value="1"/>
</dbReference>
<dbReference type="PROSITE" id="PS01124">
    <property type="entry name" value="HTH_ARAC_FAMILY_2"/>
    <property type="match status" value="1"/>
</dbReference>
<keyword evidence="4" id="KW-0472">Membrane</keyword>
<evidence type="ECO:0000256" key="2">
    <source>
        <dbReference type="ARBA" id="ARBA00023125"/>
    </source>
</evidence>
<feature type="transmembrane region" description="Helical" evidence="4">
    <location>
        <begin position="98"/>
        <end position="117"/>
    </location>
</feature>
<dbReference type="SUPFAM" id="SSF46689">
    <property type="entry name" value="Homeodomain-like"/>
    <property type="match status" value="1"/>
</dbReference>
<dbReference type="KEGG" id="cmb:CSW64_17550"/>
<reference evidence="6 7" key="1">
    <citation type="submission" date="2017-10" db="EMBL/GenBank/DDBJ databases">
        <title>Genome sequence of Caulobacter mirabilis FWC38.</title>
        <authorList>
            <person name="Fiebig A."/>
            <person name="Crosson S."/>
        </authorList>
    </citation>
    <scope>NUCLEOTIDE SEQUENCE [LARGE SCALE GENOMIC DNA]</scope>
    <source>
        <strain evidence="6 7">FWC 38</strain>
    </source>
</reference>
<name>A0A2D2B1C6_9CAUL</name>
<feature type="transmembrane region" description="Helical" evidence="4">
    <location>
        <begin position="137"/>
        <end position="155"/>
    </location>
</feature>
<feature type="transmembrane region" description="Helical" evidence="4">
    <location>
        <begin position="38"/>
        <end position="55"/>
    </location>
</feature>
<keyword evidence="3" id="KW-0804">Transcription</keyword>
<proteinExistence type="predicted"/>
<dbReference type="EMBL" id="CP024201">
    <property type="protein sequence ID" value="ATQ44065.1"/>
    <property type="molecule type" value="Genomic_DNA"/>
</dbReference>
<keyword evidence="4" id="KW-0812">Transmembrane</keyword>
<dbReference type="PANTHER" id="PTHR43280">
    <property type="entry name" value="ARAC-FAMILY TRANSCRIPTIONAL REGULATOR"/>
    <property type="match status" value="1"/>
</dbReference>
<dbReference type="SMART" id="SM00342">
    <property type="entry name" value="HTH_ARAC"/>
    <property type="match status" value="1"/>
</dbReference>
<sequence length="364" mass="39635">MSAAMLLSGFSLVAACICLILAGFLLAARSRIALSNRMLAGFLILTAADLSGWFIDANDLLPIKASVFRFSLAYLQMPFFLGYFAAVCRADFALRMSWLWHALPFLAATLLLTPRIYTGQLDAGAVIGSPEFQVARAGLAVQYYAYIAAIVVLLLRVRSAFADRYVGVSSKALNWLTQLLVSSLLAQPLGVAKRLALAGPAQAVADWAQLAVATYALGVMIWITFKALLEPDLFRVADSRLRQASGGADGETDARLSRLNAVMERDQPHLDPGLNLEGLAARLALTPRELSELINREFGVRFFDFVNRYRVDVAAGLLAEGGRKGMLQVLHEAGFSSKSSFNAAFLKHRGMTPSAFRAQQRREA</sequence>
<evidence type="ECO:0000313" key="7">
    <source>
        <dbReference type="Proteomes" id="UP000228945"/>
    </source>
</evidence>
<keyword evidence="7" id="KW-1185">Reference proteome</keyword>
<dbReference type="RefSeq" id="WP_099623313.1">
    <property type="nucleotide sequence ID" value="NZ_CP024201.1"/>
</dbReference>
<dbReference type="AlphaFoldDB" id="A0A2D2B1C6"/>
<accession>A0A2D2B1C6</accession>
<feature type="transmembrane region" description="Helical" evidence="4">
    <location>
        <begin position="207"/>
        <end position="225"/>
    </location>
</feature>
<dbReference type="Proteomes" id="UP000228945">
    <property type="component" value="Chromosome"/>
</dbReference>
<evidence type="ECO:0000259" key="5">
    <source>
        <dbReference type="PROSITE" id="PS01124"/>
    </source>
</evidence>
<evidence type="ECO:0000256" key="1">
    <source>
        <dbReference type="ARBA" id="ARBA00023015"/>
    </source>
</evidence>
<keyword evidence="4" id="KW-1133">Transmembrane helix</keyword>
<evidence type="ECO:0000256" key="4">
    <source>
        <dbReference type="SAM" id="Phobius"/>
    </source>
</evidence>
<dbReference type="InterPro" id="IPR009057">
    <property type="entry name" value="Homeodomain-like_sf"/>
</dbReference>
<evidence type="ECO:0000256" key="3">
    <source>
        <dbReference type="ARBA" id="ARBA00023163"/>
    </source>
</evidence>
<keyword evidence="2" id="KW-0238">DNA-binding</keyword>
<protein>
    <recommendedName>
        <fullName evidence="5">HTH araC/xylS-type domain-containing protein</fullName>
    </recommendedName>
</protein>
<feature type="domain" description="HTH araC/xylS-type" evidence="5">
    <location>
        <begin position="257"/>
        <end position="359"/>
    </location>
</feature>
<dbReference type="InterPro" id="IPR018062">
    <property type="entry name" value="HTH_AraC-typ_CS"/>
</dbReference>
<dbReference type="OrthoDB" id="9814125at2"/>
<dbReference type="InterPro" id="IPR018060">
    <property type="entry name" value="HTH_AraC"/>
</dbReference>
<dbReference type="GO" id="GO:0003700">
    <property type="term" value="F:DNA-binding transcription factor activity"/>
    <property type="evidence" value="ECO:0007669"/>
    <property type="project" value="InterPro"/>
</dbReference>
<dbReference type="GO" id="GO:0043565">
    <property type="term" value="F:sequence-specific DNA binding"/>
    <property type="evidence" value="ECO:0007669"/>
    <property type="project" value="InterPro"/>
</dbReference>
<dbReference type="Gene3D" id="1.10.10.60">
    <property type="entry name" value="Homeodomain-like"/>
    <property type="match status" value="2"/>
</dbReference>
<evidence type="ECO:0000313" key="6">
    <source>
        <dbReference type="EMBL" id="ATQ44065.1"/>
    </source>
</evidence>
<organism evidence="6 7">
    <name type="scientific">Caulobacter mirabilis</name>
    <dbReference type="NCBI Taxonomy" id="69666"/>
    <lineage>
        <taxon>Bacteria</taxon>
        <taxon>Pseudomonadati</taxon>
        <taxon>Pseudomonadota</taxon>
        <taxon>Alphaproteobacteria</taxon>
        <taxon>Caulobacterales</taxon>
        <taxon>Caulobacteraceae</taxon>
        <taxon>Caulobacter</taxon>
    </lineage>
</organism>
<feature type="transmembrane region" description="Helical" evidence="4">
    <location>
        <begin position="6"/>
        <end position="26"/>
    </location>
</feature>
<keyword evidence="1" id="KW-0805">Transcription regulation</keyword>
<dbReference type="Pfam" id="PF12833">
    <property type="entry name" value="HTH_18"/>
    <property type="match status" value="1"/>
</dbReference>
<feature type="transmembrane region" description="Helical" evidence="4">
    <location>
        <begin position="67"/>
        <end position="86"/>
    </location>
</feature>
<gene>
    <name evidence="6" type="ORF">CSW64_17550</name>
</gene>